<gene>
    <name evidence="1" type="ORF">BSU04_08195</name>
</gene>
<dbReference type="AlphaFoldDB" id="A0A226X7N9"/>
<name>A0A226X7N9_CABSO</name>
<evidence type="ECO:0000313" key="1">
    <source>
        <dbReference type="EMBL" id="OXC79139.1"/>
    </source>
</evidence>
<proteinExistence type="predicted"/>
<comment type="caution">
    <text evidence="1">The sequence shown here is derived from an EMBL/GenBank/DDBJ whole genome shotgun (WGS) entry which is preliminary data.</text>
</comment>
<organism evidence="1 2">
    <name type="scientific">Caballeronia sordidicola</name>
    <name type="common">Burkholderia sordidicola</name>
    <dbReference type="NCBI Taxonomy" id="196367"/>
    <lineage>
        <taxon>Bacteria</taxon>
        <taxon>Pseudomonadati</taxon>
        <taxon>Pseudomonadota</taxon>
        <taxon>Betaproteobacteria</taxon>
        <taxon>Burkholderiales</taxon>
        <taxon>Burkholderiaceae</taxon>
        <taxon>Caballeronia</taxon>
    </lineage>
</organism>
<protein>
    <submittedName>
        <fullName evidence="1">Uncharacterized protein</fullName>
    </submittedName>
</protein>
<reference evidence="2" key="1">
    <citation type="submission" date="2017-01" db="EMBL/GenBank/DDBJ databases">
        <title>Genome Analysis of Deinococcus marmoris KOPRI26562.</title>
        <authorList>
            <person name="Kim J.H."/>
            <person name="Oh H.-M."/>
        </authorList>
    </citation>
    <scope>NUCLEOTIDE SEQUENCE [LARGE SCALE GENOMIC DNA]</scope>
    <source>
        <strain evidence="2">PAMC 26633</strain>
    </source>
</reference>
<sequence>MHKNNPLKAGYFFSASIRGDSAAIQFVRAGFLAMRGSFCGSKQWHVTLAAVFTT</sequence>
<accession>A0A226X7N9</accession>
<dbReference type="EMBL" id="MTHB01000046">
    <property type="protein sequence ID" value="OXC79139.1"/>
    <property type="molecule type" value="Genomic_DNA"/>
</dbReference>
<evidence type="ECO:0000313" key="2">
    <source>
        <dbReference type="Proteomes" id="UP000214720"/>
    </source>
</evidence>
<dbReference type="Proteomes" id="UP000214720">
    <property type="component" value="Unassembled WGS sequence"/>
</dbReference>